<evidence type="ECO:0000256" key="1">
    <source>
        <dbReference type="SAM" id="MobiDB-lite"/>
    </source>
</evidence>
<dbReference type="InParanoid" id="A0A2G5C3Q8"/>
<proteinExistence type="predicted"/>
<organism evidence="2 3">
    <name type="scientific">Aquilegia coerulea</name>
    <name type="common">Rocky mountain columbine</name>
    <dbReference type="NCBI Taxonomy" id="218851"/>
    <lineage>
        <taxon>Eukaryota</taxon>
        <taxon>Viridiplantae</taxon>
        <taxon>Streptophyta</taxon>
        <taxon>Embryophyta</taxon>
        <taxon>Tracheophyta</taxon>
        <taxon>Spermatophyta</taxon>
        <taxon>Magnoliopsida</taxon>
        <taxon>Ranunculales</taxon>
        <taxon>Ranunculaceae</taxon>
        <taxon>Thalictroideae</taxon>
        <taxon>Aquilegia</taxon>
    </lineage>
</organism>
<keyword evidence="3" id="KW-1185">Reference proteome</keyword>
<dbReference type="STRING" id="218851.A0A2G5C3Q8"/>
<dbReference type="EMBL" id="KZ305121">
    <property type="protein sequence ID" value="PIA25881.1"/>
    <property type="molecule type" value="Genomic_DNA"/>
</dbReference>
<dbReference type="Proteomes" id="UP000230069">
    <property type="component" value="Unassembled WGS sequence"/>
</dbReference>
<feature type="region of interest" description="Disordered" evidence="1">
    <location>
        <begin position="1"/>
        <end position="22"/>
    </location>
</feature>
<dbReference type="AlphaFoldDB" id="A0A2G5C3Q8"/>
<name>A0A2G5C3Q8_AQUCA</name>
<gene>
    <name evidence="2" type="ORF">AQUCO_10500015v1</name>
</gene>
<feature type="compositionally biased region" description="Polar residues" evidence="1">
    <location>
        <begin position="1"/>
        <end position="11"/>
    </location>
</feature>
<dbReference type="OrthoDB" id="1722452at2759"/>
<reference evidence="2 3" key="1">
    <citation type="submission" date="2017-09" db="EMBL/GenBank/DDBJ databases">
        <title>WGS assembly of Aquilegia coerulea Goldsmith.</title>
        <authorList>
            <person name="Hodges S."/>
            <person name="Kramer E."/>
            <person name="Nordborg M."/>
            <person name="Tomkins J."/>
            <person name="Borevitz J."/>
            <person name="Derieg N."/>
            <person name="Yan J."/>
            <person name="Mihaltcheva S."/>
            <person name="Hayes R.D."/>
            <person name="Rokhsar D."/>
        </authorList>
    </citation>
    <scope>NUCLEOTIDE SEQUENCE [LARGE SCALE GENOMIC DNA]</scope>
    <source>
        <strain evidence="3">cv. Goldsmith</strain>
    </source>
</reference>
<sequence length="173" mass="19289">MVSRLRNTARSNVPARPEVNQSTHHLLSPAFVRRFAAQRGRQAREGSARLAFHNSQVPISSHSSLPESIASTSAPFPSVIEFPTEGVNLRDPYTYEEGDIGVEELGVPNEPMLHLPAERHFLGRMDVVCNFCQDLHWHAERLSNSTFTTFLFGLCCLQGKIVLPPLSLFPLVL</sequence>
<protein>
    <submittedName>
        <fullName evidence="2">Uncharacterized protein</fullName>
    </submittedName>
</protein>
<evidence type="ECO:0000313" key="2">
    <source>
        <dbReference type="EMBL" id="PIA25881.1"/>
    </source>
</evidence>
<accession>A0A2G5C3Q8</accession>
<evidence type="ECO:0000313" key="3">
    <source>
        <dbReference type="Proteomes" id="UP000230069"/>
    </source>
</evidence>